<organism evidence="1 2">
    <name type="scientific">Caerostris extrusa</name>
    <name type="common">Bark spider</name>
    <name type="synonym">Caerostris bankana</name>
    <dbReference type="NCBI Taxonomy" id="172846"/>
    <lineage>
        <taxon>Eukaryota</taxon>
        <taxon>Metazoa</taxon>
        <taxon>Ecdysozoa</taxon>
        <taxon>Arthropoda</taxon>
        <taxon>Chelicerata</taxon>
        <taxon>Arachnida</taxon>
        <taxon>Araneae</taxon>
        <taxon>Araneomorphae</taxon>
        <taxon>Entelegynae</taxon>
        <taxon>Araneoidea</taxon>
        <taxon>Araneidae</taxon>
        <taxon>Caerostris</taxon>
    </lineage>
</organism>
<proteinExistence type="predicted"/>
<gene>
    <name evidence="1" type="ORF">CEXT_704461</name>
</gene>
<comment type="caution">
    <text evidence="1">The sequence shown here is derived from an EMBL/GenBank/DDBJ whole genome shotgun (WGS) entry which is preliminary data.</text>
</comment>
<evidence type="ECO:0000313" key="1">
    <source>
        <dbReference type="EMBL" id="GIX87440.1"/>
    </source>
</evidence>
<accession>A0AAV4NUL5</accession>
<sequence>MSHLFKCRSSYLISEGKGKKEIKDERRVIPDSLALGSVWEIRRHSSTSNRFLTYFWHLLRDTLLSHAATFFTREKHIDLVKGIVRRVKINSFTLRKRERTYICFGLQ</sequence>
<evidence type="ECO:0000313" key="2">
    <source>
        <dbReference type="Proteomes" id="UP001054945"/>
    </source>
</evidence>
<dbReference type="Proteomes" id="UP001054945">
    <property type="component" value="Unassembled WGS sequence"/>
</dbReference>
<keyword evidence="2" id="KW-1185">Reference proteome</keyword>
<reference evidence="1 2" key="1">
    <citation type="submission" date="2021-06" db="EMBL/GenBank/DDBJ databases">
        <title>Caerostris extrusa draft genome.</title>
        <authorList>
            <person name="Kono N."/>
            <person name="Arakawa K."/>
        </authorList>
    </citation>
    <scope>NUCLEOTIDE SEQUENCE [LARGE SCALE GENOMIC DNA]</scope>
</reference>
<dbReference type="EMBL" id="BPLR01003680">
    <property type="protein sequence ID" value="GIX87440.1"/>
    <property type="molecule type" value="Genomic_DNA"/>
</dbReference>
<name>A0AAV4NUL5_CAEEX</name>
<protein>
    <submittedName>
        <fullName evidence="1">Uncharacterized protein</fullName>
    </submittedName>
</protein>
<dbReference type="AlphaFoldDB" id="A0AAV4NUL5"/>